<keyword evidence="6" id="KW-1185">Reference proteome</keyword>
<accession>A0A840ZLX9</accession>
<dbReference type="AlphaFoldDB" id="A0A840ZLX9"/>
<reference evidence="5 6" key="1">
    <citation type="submission" date="2020-08" db="EMBL/GenBank/DDBJ databases">
        <title>Genomic Encyclopedia of Type Strains, Phase IV (KMG-IV): sequencing the most valuable type-strain genomes for metagenomic binning, comparative biology and taxonomic classification.</title>
        <authorList>
            <person name="Goeker M."/>
        </authorList>
    </citation>
    <scope>NUCLEOTIDE SEQUENCE [LARGE SCALE GENOMIC DNA]</scope>
    <source>
        <strain evidence="5 6">DSM 2163</strain>
    </source>
</reference>
<evidence type="ECO:0000256" key="2">
    <source>
        <dbReference type="ARBA" id="ARBA00007637"/>
    </source>
</evidence>
<dbReference type="InterPro" id="IPR001509">
    <property type="entry name" value="Epimerase_deHydtase"/>
</dbReference>
<dbReference type="SUPFAM" id="SSF51735">
    <property type="entry name" value="NAD(P)-binding Rossmann-fold domains"/>
    <property type="match status" value="1"/>
</dbReference>
<comment type="similarity">
    <text evidence="2">Belongs to the NAD(P)-dependent epimerase/dehydratase family.</text>
</comment>
<evidence type="ECO:0000313" key="5">
    <source>
        <dbReference type="EMBL" id="MBB5758085.1"/>
    </source>
</evidence>
<protein>
    <submittedName>
        <fullName evidence="5">Nucleoside-diphosphate-sugar epimerase</fullName>
    </submittedName>
</protein>
<dbReference type="RefSeq" id="WP_312886055.1">
    <property type="nucleotide sequence ID" value="NZ_JACHOP010000011.1"/>
</dbReference>
<evidence type="ECO:0000313" key="6">
    <source>
        <dbReference type="Proteomes" id="UP000583454"/>
    </source>
</evidence>
<name>A0A840ZLX9_9HYPH</name>
<organism evidence="5 6">
    <name type="scientific">Methylorubrum rhodinum</name>
    <dbReference type="NCBI Taxonomy" id="29428"/>
    <lineage>
        <taxon>Bacteria</taxon>
        <taxon>Pseudomonadati</taxon>
        <taxon>Pseudomonadota</taxon>
        <taxon>Alphaproteobacteria</taxon>
        <taxon>Hyphomicrobiales</taxon>
        <taxon>Methylobacteriaceae</taxon>
        <taxon>Methylorubrum</taxon>
    </lineage>
</organism>
<dbReference type="PANTHER" id="PTHR43000">
    <property type="entry name" value="DTDP-D-GLUCOSE 4,6-DEHYDRATASE-RELATED"/>
    <property type="match status" value="1"/>
</dbReference>
<sequence length="372" mass="38943">MRRVLVTGGAGFVGRPAVAALVARGFEVHALGRRAPEGAHAFHSADLLDAGSRRAAVRAAGASHLLHLAWVTEPGRYWQAPENLDWTAASLDLVRAFHEAGGERAVVAGTCAEYDWTGIEPLAGPSPPSPRKRGEGRDDPVVVATSGSGGEGASTDETPSDKPPHLRLPARFGDDRVAEALSPHAGRGDASALRRGHLSESTPCRPATLYGAAKDGLRRILSAYAASTGLSLAWGRLFYLYGPGEAPGRLVGDAARALLAGRRFATSAGHQRRDFLPVTDAGEAFAALLDSGAEGPVNIGSGAAVPVRTILETVGQLTGRSELIDFGARALPLSEPACIEADIRRLIEEVGFRPRLILDEGLRATLAAYAAR</sequence>
<evidence type="ECO:0000259" key="4">
    <source>
        <dbReference type="Pfam" id="PF01370"/>
    </source>
</evidence>
<dbReference type="InterPro" id="IPR036291">
    <property type="entry name" value="NAD(P)-bd_dom_sf"/>
</dbReference>
<dbReference type="Gene3D" id="3.40.50.720">
    <property type="entry name" value="NAD(P)-binding Rossmann-like Domain"/>
    <property type="match status" value="2"/>
</dbReference>
<evidence type="ECO:0000256" key="3">
    <source>
        <dbReference type="SAM" id="MobiDB-lite"/>
    </source>
</evidence>
<evidence type="ECO:0000256" key="1">
    <source>
        <dbReference type="ARBA" id="ARBA00005125"/>
    </source>
</evidence>
<dbReference type="EMBL" id="JACHOP010000011">
    <property type="protein sequence ID" value="MBB5758085.1"/>
    <property type="molecule type" value="Genomic_DNA"/>
</dbReference>
<proteinExistence type="inferred from homology"/>
<dbReference type="Gene3D" id="3.90.25.10">
    <property type="entry name" value="UDP-galactose 4-epimerase, domain 1"/>
    <property type="match status" value="1"/>
</dbReference>
<gene>
    <name evidence="5" type="ORF">HNR00_002803</name>
</gene>
<dbReference type="Pfam" id="PF01370">
    <property type="entry name" value="Epimerase"/>
    <property type="match status" value="2"/>
</dbReference>
<dbReference type="Proteomes" id="UP000583454">
    <property type="component" value="Unassembled WGS sequence"/>
</dbReference>
<comment type="caution">
    <text evidence="5">The sequence shown here is derived from an EMBL/GenBank/DDBJ whole genome shotgun (WGS) entry which is preliminary data.</text>
</comment>
<comment type="pathway">
    <text evidence="1">Bacterial outer membrane biogenesis; LPS O-antigen biosynthesis.</text>
</comment>
<feature type="region of interest" description="Disordered" evidence="3">
    <location>
        <begin position="118"/>
        <end position="169"/>
    </location>
</feature>
<feature type="domain" description="NAD-dependent epimerase/dehydratase" evidence="4">
    <location>
        <begin position="4"/>
        <end position="121"/>
    </location>
</feature>
<feature type="domain" description="NAD-dependent epimerase/dehydratase" evidence="4">
    <location>
        <begin position="199"/>
        <end position="300"/>
    </location>
</feature>